<dbReference type="PANTHER" id="PTHR35271:SF1">
    <property type="entry name" value="ABC TRANSPORTER, SUBSTRATE-BINDING LIPOPROTEIN"/>
    <property type="match status" value="1"/>
</dbReference>
<dbReference type="Pfam" id="PF04392">
    <property type="entry name" value="ABC_sub_bind"/>
    <property type="match status" value="1"/>
</dbReference>
<evidence type="ECO:0000313" key="2">
    <source>
        <dbReference type="Proteomes" id="UP001549162"/>
    </source>
</evidence>
<evidence type="ECO:0000313" key="1">
    <source>
        <dbReference type="EMBL" id="MET3616697.1"/>
    </source>
</evidence>
<name>A0ABV2J7E3_9FIRM</name>
<accession>A0ABV2J7E3</accession>
<dbReference type="PROSITE" id="PS51257">
    <property type="entry name" value="PROKAR_LIPOPROTEIN"/>
    <property type="match status" value="1"/>
</dbReference>
<gene>
    <name evidence="1" type="ORF">ABID14_000317</name>
</gene>
<reference evidence="1 2" key="1">
    <citation type="submission" date="2024-06" db="EMBL/GenBank/DDBJ databases">
        <title>Genomic Encyclopedia of Type Strains, Phase IV (KMG-IV): sequencing the most valuable type-strain genomes for metagenomic binning, comparative biology and taxonomic classification.</title>
        <authorList>
            <person name="Goeker M."/>
        </authorList>
    </citation>
    <scope>NUCLEOTIDE SEQUENCE [LARGE SCALE GENOMIC DNA]</scope>
    <source>
        <strain evidence="1 2">DSM 21460</strain>
    </source>
</reference>
<dbReference type="Proteomes" id="UP001549162">
    <property type="component" value="Unassembled WGS sequence"/>
</dbReference>
<dbReference type="Gene3D" id="3.40.50.2300">
    <property type="match status" value="2"/>
</dbReference>
<dbReference type="EMBL" id="JBEPMA010000001">
    <property type="protein sequence ID" value="MET3616697.1"/>
    <property type="molecule type" value="Genomic_DNA"/>
</dbReference>
<dbReference type="RefSeq" id="WP_354366698.1">
    <property type="nucleotide sequence ID" value="NZ_JBEPMA010000001.1"/>
</dbReference>
<sequence>MKMLKDVLKNIAIMILAIMMVGCNNKSAETQYAKNKEKIKIGAIQYVEHISLDNALKGFEDGLREEGLDVEIDKVNLQGDLALTTTMPKKYEGEEYFLVYAISTPVAQGVKQALPNKNIVFAAVTDPIKSGIVKSKDEIKNITGVTDAVSSKEQLVSFLEYFPDVKTIGTIYSTSESNSEVQIKELEESCKELGLSLKVVGINNINDIGQAISSMKDEIDAYYAITDNTVASSIPVISETLIKNKIPSLSAEEGQVEKGLLMSEGVNYYEHGKQAASLAVRLLKGEDITKISVEENKQKSKKINQETAKKLGVEIK</sequence>
<comment type="caution">
    <text evidence="1">The sequence shown here is derived from an EMBL/GenBank/DDBJ whole genome shotgun (WGS) entry which is preliminary data.</text>
</comment>
<dbReference type="PANTHER" id="PTHR35271">
    <property type="entry name" value="ABC TRANSPORTER, SUBSTRATE-BINDING LIPOPROTEIN-RELATED"/>
    <property type="match status" value="1"/>
</dbReference>
<keyword evidence="2" id="KW-1185">Reference proteome</keyword>
<dbReference type="CDD" id="cd06325">
    <property type="entry name" value="PBP1_ABC_unchar_transporter"/>
    <property type="match status" value="1"/>
</dbReference>
<proteinExistence type="predicted"/>
<dbReference type="InterPro" id="IPR007487">
    <property type="entry name" value="ABC_transpt-TYRBP-like"/>
</dbReference>
<protein>
    <submittedName>
        <fullName evidence="1">ABC transport system substrate-binding protein</fullName>
    </submittedName>
</protein>
<organism evidence="1 2">
    <name type="scientific">Peptoniphilus olsenii</name>
    <dbReference type="NCBI Taxonomy" id="411570"/>
    <lineage>
        <taxon>Bacteria</taxon>
        <taxon>Bacillati</taxon>
        <taxon>Bacillota</taxon>
        <taxon>Tissierellia</taxon>
        <taxon>Tissierellales</taxon>
        <taxon>Peptoniphilaceae</taxon>
        <taxon>Peptoniphilus</taxon>
    </lineage>
</organism>